<dbReference type="Proteomes" id="UP000000466">
    <property type="component" value="Chromosome"/>
</dbReference>
<feature type="domain" description="Helicase C-terminal" evidence="11">
    <location>
        <begin position="324"/>
        <end position="486"/>
    </location>
</feature>
<dbReference type="eggNOG" id="COG0513">
    <property type="taxonomic scope" value="Bacteria"/>
</dbReference>
<dbReference type="GO" id="GO:0003724">
    <property type="term" value="F:RNA helicase activity"/>
    <property type="evidence" value="ECO:0007669"/>
    <property type="project" value="UniProtKB-UniRule"/>
</dbReference>
<evidence type="ECO:0000256" key="9">
    <source>
        <dbReference type="SAM" id="MobiDB-lite"/>
    </source>
</evidence>
<evidence type="ECO:0000256" key="1">
    <source>
        <dbReference type="ARBA" id="ARBA00022490"/>
    </source>
</evidence>
<proteinExistence type="inferred from homology"/>
<evidence type="ECO:0000256" key="2">
    <source>
        <dbReference type="ARBA" id="ARBA00022741"/>
    </source>
</evidence>
<feature type="region of interest" description="Disordered" evidence="9">
    <location>
        <begin position="479"/>
        <end position="526"/>
    </location>
</feature>
<dbReference type="GO" id="GO:0016887">
    <property type="term" value="F:ATP hydrolysis activity"/>
    <property type="evidence" value="ECO:0007669"/>
    <property type="project" value="RHEA"/>
</dbReference>
<dbReference type="InterPro" id="IPR014014">
    <property type="entry name" value="RNA_helicase_DEAD_Q_motif"/>
</dbReference>
<comment type="similarity">
    <text evidence="7">Belongs to the DEAD box helicase family. RhlB subfamily.</text>
</comment>
<feature type="domain" description="DEAD-box RNA helicase Q" evidence="12">
    <location>
        <begin position="102"/>
        <end position="130"/>
    </location>
</feature>
<evidence type="ECO:0000256" key="8">
    <source>
        <dbReference type="PROSITE-ProRule" id="PRU00552"/>
    </source>
</evidence>
<keyword evidence="4 7" id="KW-0347">Helicase</keyword>
<dbReference type="GO" id="GO:0006401">
    <property type="term" value="P:RNA catabolic process"/>
    <property type="evidence" value="ECO:0007669"/>
    <property type="project" value="UniProtKB-UniRule"/>
</dbReference>
<dbReference type="PROSITE" id="PS00039">
    <property type="entry name" value="DEAD_ATP_HELICASE"/>
    <property type="match status" value="1"/>
</dbReference>
<evidence type="ECO:0000256" key="5">
    <source>
        <dbReference type="ARBA" id="ARBA00022840"/>
    </source>
</evidence>
<keyword evidence="1 7" id="KW-0963">Cytoplasm</keyword>
<feature type="compositionally biased region" description="Gly residues" evidence="9">
    <location>
        <begin position="498"/>
        <end position="526"/>
    </location>
</feature>
<dbReference type="Pfam" id="PF00271">
    <property type="entry name" value="Helicase_C"/>
    <property type="match status" value="1"/>
</dbReference>
<dbReference type="GO" id="GO:0003723">
    <property type="term" value="F:RNA binding"/>
    <property type="evidence" value="ECO:0007669"/>
    <property type="project" value="UniProtKB-UniRule"/>
</dbReference>
<dbReference type="PANTHER" id="PTHR47959:SF10">
    <property type="entry name" value="ATP-DEPENDENT RNA HELICASE RHLB"/>
    <property type="match status" value="1"/>
</dbReference>
<comment type="subcellular location">
    <subcellularLocation>
        <location evidence="7">Cytoplasm</location>
    </subcellularLocation>
</comment>
<evidence type="ECO:0000256" key="7">
    <source>
        <dbReference type="HAMAP-Rule" id="MF_00661"/>
    </source>
</evidence>
<dbReference type="SUPFAM" id="SSF52540">
    <property type="entry name" value="P-loop containing nucleoside triphosphate hydrolases"/>
    <property type="match status" value="1"/>
</dbReference>
<accession>K4KN61</accession>
<evidence type="ECO:0000259" key="12">
    <source>
        <dbReference type="PROSITE" id="PS51195"/>
    </source>
</evidence>
<evidence type="ECO:0000256" key="3">
    <source>
        <dbReference type="ARBA" id="ARBA00022801"/>
    </source>
</evidence>
<dbReference type="RefSeq" id="WP_015048772.1">
    <property type="nucleotide sequence ID" value="NC_018868.3"/>
</dbReference>
<dbReference type="PANTHER" id="PTHR47959">
    <property type="entry name" value="ATP-DEPENDENT RNA HELICASE RHLE-RELATED"/>
    <property type="match status" value="1"/>
</dbReference>
<evidence type="ECO:0000256" key="6">
    <source>
        <dbReference type="ARBA" id="ARBA00022884"/>
    </source>
</evidence>
<feature type="short sequence motif" description="Q motif" evidence="8">
    <location>
        <begin position="102"/>
        <end position="130"/>
    </location>
</feature>
<keyword evidence="5 7" id="KW-0067">ATP-binding</keyword>
<dbReference type="InterPro" id="IPR000629">
    <property type="entry name" value="RNA-helicase_DEAD-box_CS"/>
</dbReference>
<dbReference type="InterPro" id="IPR023554">
    <property type="entry name" value="RNA_helicase_ATP-dep_RhlB"/>
</dbReference>
<dbReference type="EMBL" id="CP003746">
    <property type="protein sequence ID" value="AFV00620.1"/>
    <property type="molecule type" value="Genomic_DNA"/>
</dbReference>
<dbReference type="KEGG" id="saga:M5M_17455"/>
<dbReference type="HAMAP" id="MF_00661">
    <property type="entry name" value="DEAD_helicase_RhlB"/>
    <property type="match status" value="1"/>
</dbReference>
<dbReference type="PROSITE" id="PS51194">
    <property type="entry name" value="HELICASE_CTER"/>
    <property type="match status" value="1"/>
</dbReference>
<comment type="catalytic activity">
    <reaction evidence="7">
        <text>ATP + H2O = ADP + phosphate + H(+)</text>
        <dbReference type="Rhea" id="RHEA:13065"/>
        <dbReference type="ChEBI" id="CHEBI:15377"/>
        <dbReference type="ChEBI" id="CHEBI:15378"/>
        <dbReference type="ChEBI" id="CHEBI:30616"/>
        <dbReference type="ChEBI" id="CHEBI:43474"/>
        <dbReference type="ChEBI" id="CHEBI:456216"/>
        <dbReference type="EC" id="3.6.4.13"/>
    </reaction>
</comment>
<dbReference type="EC" id="3.6.4.13" evidence="7"/>
<dbReference type="PROSITE" id="PS51192">
    <property type="entry name" value="HELICASE_ATP_BIND_1"/>
    <property type="match status" value="1"/>
</dbReference>
<sequence>MIVKFIKNLVSNDSSAGTKPAAGSAKRPKKTANKHQAQSSPQAGGANAAGGERKGRGKRRSGKRRDSQDSRPDNKLAQATKKADQAPWDPSQFKVAPMPGKTRFHDLDLPDPLLHAIADLGFEYASPIQAQSLPYALNGDDLVGKAQTGTGKTAAFLLAIIDELLNNPIEGERFAGEARALIIAPTRELVIQIAEDAKALTKYTDLTVHTLVGGMDYGKQQQRLHSELVDILVATPGRLIDFTGNRDVYLDHVEILVLDEADRMLDMGFIPQVRRIIRQTPQKHMRQTLLFSATFTDDVLNLANQWTIDPVRVEIEPESVATDTVEQHIYLASTEEKYTLLYNLLKQDEVESLIVFANRRDECRRLHEQLEAHGFKAGLLSGEVAQNKRVRTLDAFKTGEMEVLVATDVAGRGIHIDGISHVVNFTLPEEPEDYVHRIGRTGRAGRHGVSVSFACEDDAFRLMPIEELLGQKLKCEQPPEALLAPTPERLPPQRRSRSGGGRPGGGRPGGGRRPGGRSGGSRGQRR</sequence>
<dbReference type="Gene3D" id="3.40.50.300">
    <property type="entry name" value="P-loop containing nucleotide triphosphate hydrolases"/>
    <property type="match status" value="2"/>
</dbReference>
<gene>
    <name evidence="7" type="primary">rhlB</name>
    <name evidence="13" type="ordered locus">M5M_17455</name>
</gene>
<feature type="compositionally biased region" description="Basic and acidic residues" evidence="9">
    <location>
        <begin position="64"/>
        <end position="74"/>
    </location>
</feature>
<dbReference type="GO" id="GO:0005524">
    <property type="term" value="F:ATP binding"/>
    <property type="evidence" value="ECO:0007669"/>
    <property type="project" value="UniProtKB-UniRule"/>
</dbReference>
<evidence type="ECO:0000256" key="4">
    <source>
        <dbReference type="ARBA" id="ARBA00022806"/>
    </source>
</evidence>
<name>K4KN61_SIMAS</name>
<feature type="domain" description="Helicase ATP-binding" evidence="10">
    <location>
        <begin position="133"/>
        <end position="313"/>
    </location>
</feature>
<dbReference type="CDD" id="cd00268">
    <property type="entry name" value="DEADc"/>
    <property type="match status" value="1"/>
</dbReference>
<dbReference type="NCBIfam" id="NF002340">
    <property type="entry name" value="PRK01297.1"/>
    <property type="match status" value="1"/>
</dbReference>
<comment type="function">
    <text evidence="7">DEAD-box RNA helicase involved in RNA degradation. Has RNA-dependent ATPase activity and unwinds double-stranded RNA.</text>
</comment>
<dbReference type="HOGENOM" id="CLU_003041_1_3_6"/>
<dbReference type="InterPro" id="IPR001650">
    <property type="entry name" value="Helicase_C-like"/>
</dbReference>
<feature type="region of interest" description="Disordered" evidence="9">
    <location>
        <begin position="1"/>
        <end position="97"/>
    </location>
</feature>
<evidence type="ECO:0000313" key="14">
    <source>
        <dbReference type="Proteomes" id="UP000000466"/>
    </source>
</evidence>
<feature type="compositionally biased region" description="Low complexity" evidence="9">
    <location>
        <begin position="36"/>
        <end position="50"/>
    </location>
</feature>
<reference evidence="13 14" key="1">
    <citation type="journal article" date="2013" name="Genome Announc.">
        <title>Complete genome sequence of Simiduia agarivorans SA1(T), a marine bacterium able to degrade a variety of polysaccharides.</title>
        <authorList>
            <person name="Lin S.Y."/>
            <person name="Shieh W.Y."/>
            <person name="Chen J.S."/>
            <person name="Tang S.L."/>
        </authorList>
    </citation>
    <scope>NUCLEOTIDE SEQUENCE [LARGE SCALE GENOMIC DNA]</scope>
    <source>
        <strain evidence="14">DSM 21679 / JCM 13881 / BCRC 17597 / SA1</strain>
    </source>
</reference>
<dbReference type="PROSITE" id="PS51195">
    <property type="entry name" value="Q_MOTIF"/>
    <property type="match status" value="1"/>
</dbReference>
<dbReference type="InterPro" id="IPR044742">
    <property type="entry name" value="DEAD/DEAH_RhlB"/>
</dbReference>
<dbReference type="AlphaFoldDB" id="K4KN61"/>
<comment type="subunit">
    <text evidence="7">Component of the RNA degradosome, which is a multiprotein complex involved in RNA processing and mRNA degradation.</text>
</comment>
<evidence type="ECO:0000259" key="11">
    <source>
        <dbReference type="PROSITE" id="PS51194"/>
    </source>
</evidence>
<dbReference type="GO" id="GO:0005829">
    <property type="term" value="C:cytosol"/>
    <property type="evidence" value="ECO:0007669"/>
    <property type="project" value="TreeGrafter"/>
</dbReference>
<keyword evidence="2 7" id="KW-0547">Nucleotide-binding</keyword>
<evidence type="ECO:0000313" key="13">
    <source>
        <dbReference type="EMBL" id="AFV00620.1"/>
    </source>
</evidence>
<protein>
    <recommendedName>
        <fullName evidence="7">ATP-dependent RNA helicase RhlB</fullName>
        <ecNumber evidence="7">3.6.4.13</ecNumber>
    </recommendedName>
</protein>
<dbReference type="STRING" id="1117647.M5M_17455"/>
<keyword evidence="3 7" id="KW-0378">Hydrolase</keyword>
<dbReference type="InterPro" id="IPR014001">
    <property type="entry name" value="Helicase_ATP-bd"/>
</dbReference>
<keyword evidence="14" id="KW-1185">Reference proteome</keyword>
<dbReference type="SMART" id="SM00490">
    <property type="entry name" value="HELICc"/>
    <property type="match status" value="1"/>
</dbReference>
<keyword evidence="6 7" id="KW-0694">RNA-binding</keyword>
<dbReference type="Pfam" id="PF00270">
    <property type="entry name" value="DEAD"/>
    <property type="match status" value="1"/>
</dbReference>
<dbReference type="CDD" id="cd18787">
    <property type="entry name" value="SF2_C_DEAD"/>
    <property type="match status" value="1"/>
</dbReference>
<organism evidence="13 14">
    <name type="scientific">Simiduia agarivorans (strain DSM 21679 / JCM 13881 / BCRC 17597 / SA1)</name>
    <dbReference type="NCBI Taxonomy" id="1117647"/>
    <lineage>
        <taxon>Bacteria</taxon>
        <taxon>Pseudomonadati</taxon>
        <taxon>Pseudomonadota</taxon>
        <taxon>Gammaproteobacteria</taxon>
        <taxon>Cellvibrionales</taxon>
        <taxon>Cellvibrionaceae</taxon>
        <taxon>Simiduia</taxon>
    </lineage>
</organism>
<dbReference type="SMART" id="SM00487">
    <property type="entry name" value="DEXDc"/>
    <property type="match status" value="1"/>
</dbReference>
<evidence type="ECO:0000259" key="10">
    <source>
        <dbReference type="PROSITE" id="PS51192"/>
    </source>
</evidence>
<dbReference type="InterPro" id="IPR027417">
    <property type="entry name" value="P-loop_NTPase"/>
</dbReference>
<dbReference type="InterPro" id="IPR050079">
    <property type="entry name" value="DEAD_box_RNA_helicase"/>
</dbReference>
<dbReference type="InterPro" id="IPR011545">
    <property type="entry name" value="DEAD/DEAH_box_helicase_dom"/>
</dbReference>